<accession>A0A1B2ICI3</accession>
<dbReference type="RefSeq" id="YP_009278386.1">
    <property type="nucleotide sequence ID" value="NC_031007.1"/>
</dbReference>
<evidence type="ECO:0000313" key="1">
    <source>
        <dbReference type="EMBL" id="ANZ48924.1"/>
    </source>
</evidence>
<sequence>MNFQQQRPSASTAILPSYQPFTRTVVYENRTGFPITASQAHGEYVVIQPLNEQVPKMEFSVYVHYHARTEANLAGLKGALTDTEYSLVRDGIVERGYATLKYSVTDFSAFASEEGIHLPVIGVALVKGVMTNHVFPTDKPNVSETSGSSHLQIAVSVVTDQALRTERKYIRFLSSVIEVQPQVSSVYEPGVYIMINPNGPKPIMEFFPLGDKRCPFQVFPSRAQAEAFEWADSSPEYLGMLKEQIARDRILLDKEANEKRNELEIAHRAQLDDLALKKEEMSMERKEREYEFKTRLEQQKAYYEERSYARKDSSELLKWLPALITGAAALFGFLA</sequence>
<protein>
    <submittedName>
        <fullName evidence="1">Uncharacterized protein</fullName>
    </submittedName>
</protein>
<dbReference type="GeneID" id="29061678"/>
<name>A0A1B2ICI3_9CAUD</name>
<dbReference type="OrthoDB" id="8671at10239"/>
<dbReference type="EMBL" id="KX397367">
    <property type="protein sequence ID" value="ANZ48924.1"/>
    <property type="molecule type" value="Genomic_DNA"/>
</dbReference>
<organism evidence="1 2">
    <name type="scientific">Erwinia phage vB_EamM_EarlPhillipIV</name>
    <dbReference type="NCBI Taxonomy" id="1883372"/>
    <lineage>
        <taxon>Viruses</taxon>
        <taxon>Duplodnaviria</taxon>
        <taxon>Heunggongvirae</taxon>
        <taxon>Uroviricota</taxon>
        <taxon>Caudoviricetes</taxon>
        <taxon>Chimalliviridae</taxon>
        <taxon>Derbicusvirus</taxon>
        <taxon>Derbicusvirus derbicus</taxon>
    </lineage>
</organism>
<dbReference type="KEGG" id="vg:29061678"/>
<dbReference type="Proteomes" id="UP000201594">
    <property type="component" value="Segment"/>
</dbReference>
<gene>
    <name evidence="1" type="ORF">EARLPHILLIPIV_74</name>
</gene>
<evidence type="ECO:0000313" key="2">
    <source>
        <dbReference type="Proteomes" id="UP000201594"/>
    </source>
</evidence>
<reference evidence="2" key="1">
    <citation type="submission" date="2016-06" db="EMBL/GenBank/DDBJ databases">
        <authorList>
            <person name="Berg J.A."/>
            <person name="Buchanan A.L."/>
            <person name="Choi M.C."/>
            <person name="Sharma R."/>
            <person name="Tatlow P."/>
            <person name="Allen R.C."/>
            <person name="Bloomfield T.J."/>
            <person name="Buhler B."/>
            <person name="Bybee R.N."/>
            <person name="Duncan S."/>
            <person name="Fuhriman D.A."/>
            <person name="Harris N."/>
            <person name="Hilton J.A."/>
            <person name="Hurst E."/>
            <person name="James B.D."/>
            <person name="Knabe B.K."/>
            <person name="Pollock S.V."/>
            <person name="Ririe D.B."/>
            <person name="Rogers S.L."/>
            <person name="Stephenson M.B."/>
            <person name="Thompson S.E."/>
            <person name="Usher B.K."/>
            <person name="Ward A.T."/>
            <person name="Webb C.J."/>
            <person name="Wells M.J."/>
            <person name="Wright C.K."/>
            <person name="Breakwell D.P."/>
            <person name="Hope S."/>
            <person name="Grose J.H."/>
        </authorList>
    </citation>
    <scope>NUCLEOTIDE SEQUENCE [LARGE SCALE GENOMIC DNA]</scope>
</reference>
<proteinExistence type="predicted"/>